<sequence>GLDMGVHPQDLIDHAGTPLGDELEMIQANVNVGIARAHLYREMGKSWWQRVLDLFR</sequence>
<organism evidence="1">
    <name type="scientific">marine sediment metagenome</name>
    <dbReference type="NCBI Taxonomy" id="412755"/>
    <lineage>
        <taxon>unclassified sequences</taxon>
        <taxon>metagenomes</taxon>
        <taxon>ecological metagenomes</taxon>
    </lineage>
</organism>
<dbReference type="EMBL" id="LAZR01005018">
    <property type="protein sequence ID" value="KKN03583.1"/>
    <property type="molecule type" value="Genomic_DNA"/>
</dbReference>
<feature type="non-terminal residue" evidence="1">
    <location>
        <position position="1"/>
    </location>
</feature>
<dbReference type="AlphaFoldDB" id="A0A0F9QEA4"/>
<protein>
    <submittedName>
        <fullName evidence="1">Uncharacterized protein</fullName>
    </submittedName>
</protein>
<gene>
    <name evidence="1" type="ORF">LCGC14_1106140</name>
</gene>
<reference evidence="1" key="1">
    <citation type="journal article" date="2015" name="Nature">
        <title>Complex archaea that bridge the gap between prokaryotes and eukaryotes.</title>
        <authorList>
            <person name="Spang A."/>
            <person name="Saw J.H."/>
            <person name="Jorgensen S.L."/>
            <person name="Zaremba-Niedzwiedzka K."/>
            <person name="Martijn J."/>
            <person name="Lind A.E."/>
            <person name="van Eijk R."/>
            <person name="Schleper C."/>
            <person name="Guy L."/>
            <person name="Ettema T.J."/>
        </authorList>
    </citation>
    <scope>NUCLEOTIDE SEQUENCE</scope>
</reference>
<proteinExistence type="predicted"/>
<comment type="caution">
    <text evidence="1">The sequence shown here is derived from an EMBL/GenBank/DDBJ whole genome shotgun (WGS) entry which is preliminary data.</text>
</comment>
<accession>A0A0F9QEA4</accession>
<evidence type="ECO:0000313" key="1">
    <source>
        <dbReference type="EMBL" id="KKN03583.1"/>
    </source>
</evidence>
<name>A0A0F9QEA4_9ZZZZ</name>